<feature type="compositionally biased region" description="Basic and acidic residues" evidence="1">
    <location>
        <begin position="120"/>
        <end position="132"/>
    </location>
</feature>
<gene>
    <name evidence="2" type="primary">T9L6.4</name>
</gene>
<dbReference type="PIR" id="E86455">
    <property type="entry name" value="E86455"/>
</dbReference>
<accession>Q9LP30</accession>
<feature type="compositionally biased region" description="Basic residues" evidence="1">
    <location>
        <begin position="133"/>
        <end position="142"/>
    </location>
</feature>
<dbReference type="AlphaFoldDB" id="Q9LP30"/>
<reference evidence="2" key="2">
    <citation type="submission" date="2000-08" db="EMBL/GenBank/DDBJ databases">
        <authorList>
            <person name="Federspiel N.A."/>
            <person name="Palm C.J."/>
            <person name="Conway A.B."/>
            <person name="Conn L."/>
            <person name="Hansen N.F."/>
            <person name="Altafi H."/>
            <person name="Araujo R."/>
            <person name="Huizar L."/>
            <person name="Rowley D."/>
            <person name="Buehler E."/>
            <person name="Dunn P."/>
            <person name="Gonzalez A."/>
            <person name="Kremenetskaia I."/>
            <person name="Kim C."/>
            <person name="Lenz C."/>
            <person name="Li J."/>
            <person name="Liu S."/>
            <person name="Luros S."/>
            <person name="Schwartz J."/>
            <person name="Shinn P."/>
            <person name="Toriumi M."/>
            <person name="Vysotskaia V.S."/>
            <person name="Walker M."/>
            <person name="Yu G."/>
            <person name="Ecker J."/>
            <person name="Theologis A."/>
            <person name="Davis R.W."/>
        </authorList>
    </citation>
    <scope>NUCLEOTIDE SEQUENCE</scope>
</reference>
<feature type="region of interest" description="Disordered" evidence="1">
    <location>
        <begin position="1"/>
        <end position="25"/>
    </location>
</feature>
<feature type="compositionally biased region" description="Basic and acidic residues" evidence="1">
    <location>
        <begin position="43"/>
        <end position="64"/>
    </location>
</feature>
<organism evidence="2">
    <name type="scientific">Arabidopsis thaliana</name>
    <name type="common">Mouse-ear cress</name>
    <dbReference type="NCBI Taxonomy" id="3702"/>
    <lineage>
        <taxon>Eukaryota</taxon>
        <taxon>Viridiplantae</taxon>
        <taxon>Streptophyta</taxon>
        <taxon>Embryophyta</taxon>
        <taxon>Tracheophyta</taxon>
        <taxon>Spermatophyta</taxon>
        <taxon>Magnoliopsida</taxon>
        <taxon>eudicotyledons</taxon>
        <taxon>Gunneridae</taxon>
        <taxon>Pentapetalae</taxon>
        <taxon>rosids</taxon>
        <taxon>malvids</taxon>
        <taxon>Brassicales</taxon>
        <taxon>Brassicaceae</taxon>
        <taxon>Camelineae</taxon>
        <taxon>Arabidopsis</taxon>
    </lineage>
</organism>
<feature type="compositionally biased region" description="Basic and acidic residues" evidence="1">
    <location>
        <begin position="1"/>
        <end position="17"/>
    </location>
</feature>
<feature type="region of interest" description="Disordered" evidence="1">
    <location>
        <begin position="40"/>
        <end position="73"/>
    </location>
</feature>
<sequence length="180" mass="21506">MKKKLDRSEAVRSEKKTLPWRQKRSSRDLCWRRRVATAAGEEESQRLLEKKSRDDCRRRRDATEKKKKLDRTVEVGMERRSYIGEEEVTLEKKQIDSQLNLEKKSCGGCWRIRGGDVIRSKKKRGDGEENRSEKKRSRRRGKQIGEEENRRKKIRFSIYKHIYPRKSLANLARKLRGTVF</sequence>
<dbReference type="EMBL" id="AC021045">
    <property type="protein sequence ID" value="AAF97347.1"/>
    <property type="molecule type" value="Genomic_DNA"/>
</dbReference>
<evidence type="ECO:0000313" key="2">
    <source>
        <dbReference type="EMBL" id="AAF97347.1"/>
    </source>
</evidence>
<name>Q9LP30_ARATH</name>
<reference key="1">
    <citation type="journal article" date="2000" name="Nature">
        <title>Sequence and analysis of chromosome 1 of the plant Arabidopsis thaliana.</title>
        <authorList>
            <person name="Theologis A."/>
            <person name="Ecker J.R."/>
            <person name="Palm C.J."/>
            <person name="Federspiel N.A."/>
            <person name="Kaul S."/>
            <person name="White O."/>
            <person name="Alonso J."/>
            <person name="Altafi H."/>
            <person name="Araujo R."/>
            <person name="Bowman C.L."/>
            <person name="Brooks S.Y."/>
            <person name="Buehler E."/>
            <person name="Chan A."/>
            <person name="Chao Q."/>
            <person name="Chen H."/>
            <person name="Cheuk R.F."/>
            <person name="Chin C.W."/>
            <person name="Chung M.K."/>
            <person name="Conn L."/>
            <person name="Conway A.B."/>
            <person name="Conway A.R."/>
            <person name="Creasy T.H."/>
            <person name="Dewar K."/>
            <person name="Dunn P."/>
            <person name="Etgu P."/>
            <person name="Feldblyum T.V."/>
            <person name="Feng J."/>
            <person name="Fong B."/>
            <person name="Fujii C.Y."/>
            <person name="Gill J.E."/>
            <person name="Goldsmith A.D."/>
            <person name="Haas B."/>
            <person name="Hansen N.F."/>
            <person name="Hughes B."/>
            <person name="Huizar L."/>
            <person name="Hunter J.L."/>
            <person name="Jenkins J."/>
            <person name="Johnson-Hopson C."/>
            <person name="Khan S."/>
            <person name="Khaykin E."/>
            <person name="Kim C.J."/>
            <person name="Koo H.L."/>
            <person name="Kremenetskaia I."/>
            <person name="Kurtz D.B."/>
            <person name="Kwan A."/>
            <person name="Lam B."/>
            <person name="Langin-Hooper S."/>
            <person name="Lee A."/>
            <person name="Lee J.M."/>
            <person name="Lenz C.A."/>
            <person name="Li J.H."/>
            <person name="Li Y."/>
            <person name="Lin X."/>
            <person name="Liu S.X."/>
            <person name="Liu Z.A."/>
            <person name="Luros J.S."/>
            <person name="Maiti R."/>
            <person name="Marziali A."/>
            <person name="Militscher J."/>
            <person name="Miranda M."/>
            <person name="Nguyen M."/>
            <person name="Nierman W.C."/>
            <person name="Osborne B.I."/>
            <person name="Pai G."/>
            <person name="Peterson J."/>
            <person name="Pham P.K."/>
            <person name="Rizzo M."/>
            <person name="Rooney T."/>
            <person name="Rowley D."/>
            <person name="Sakano H."/>
            <person name="Salzberg S.L."/>
            <person name="Schwartz J.R."/>
            <person name="Shinn P."/>
            <person name="Southwick A.M."/>
            <person name="Sun H."/>
            <person name="Tallon L.J."/>
            <person name="Tambunga G."/>
            <person name="Toriumi M.J."/>
            <person name="Town C.D."/>
            <person name="Utterback T."/>
            <person name="Van Aken S."/>
            <person name="Vaysberg M."/>
            <person name="Vysotskaia V.S."/>
            <person name="Walker M."/>
            <person name="Wu D."/>
            <person name="Yu G."/>
            <person name="Fraser C.M."/>
            <person name="Venter J.C."/>
            <person name="Davis R.W."/>
        </authorList>
    </citation>
    <scope>NUCLEOTIDE SEQUENCE [LARGE SCALE GENOMIC DNA]</scope>
    <source>
        <strain>cv. Columbia</strain>
    </source>
</reference>
<evidence type="ECO:0000256" key="1">
    <source>
        <dbReference type="SAM" id="MobiDB-lite"/>
    </source>
</evidence>
<proteinExistence type="predicted"/>
<protein>
    <submittedName>
        <fullName evidence="2">T9L6.4 protein</fullName>
    </submittedName>
</protein>
<feature type="region of interest" description="Disordered" evidence="1">
    <location>
        <begin position="120"/>
        <end position="150"/>
    </location>
</feature>